<evidence type="ECO:0000313" key="1">
    <source>
        <dbReference type="EMBL" id="KZN97947.1"/>
    </source>
</evidence>
<accession>A0A161ZWS1</accession>
<gene>
    <name evidence="1" type="ORF">AZI98_01090</name>
</gene>
<dbReference type="STRING" id="33936.AZI98_01090"/>
<name>A0A161ZWS1_9BACI</name>
<comment type="caution">
    <text evidence="1">The sequence shown here is derived from an EMBL/GenBank/DDBJ whole genome shotgun (WGS) entry which is preliminary data.</text>
</comment>
<proteinExistence type="predicted"/>
<sequence length="78" mass="8503">MKSPAATLHLSCAKKNGTQTFFESAGTNFSDAVFLCSSVYIIISLCSFNPEAAGGIIRRVRKNVLQLPIDFESLISIY</sequence>
<dbReference type="EMBL" id="LWBR01000003">
    <property type="protein sequence ID" value="KZN97947.1"/>
    <property type="molecule type" value="Genomic_DNA"/>
</dbReference>
<dbReference type="AlphaFoldDB" id="A0A161ZWS1"/>
<keyword evidence="2" id="KW-1185">Reference proteome</keyword>
<evidence type="ECO:0000313" key="2">
    <source>
        <dbReference type="Proteomes" id="UP000076476"/>
    </source>
</evidence>
<protein>
    <submittedName>
        <fullName evidence="1">Uncharacterized protein</fullName>
    </submittedName>
</protein>
<organism evidence="1 2">
    <name type="scientific">Aeribacillus pallidus</name>
    <dbReference type="NCBI Taxonomy" id="33936"/>
    <lineage>
        <taxon>Bacteria</taxon>
        <taxon>Bacillati</taxon>
        <taxon>Bacillota</taxon>
        <taxon>Bacilli</taxon>
        <taxon>Bacillales</taxon>
        <taxon>Bacillaceae</taxon>
        <taxon>Aeribacillus</taxon>
    </lineage>
</organism>
<dbReference type="Proteomes" id="UP000076476">
    <property type="component" value="Unassembled WGS sequence"/>
</dbReference>
<reference evidence="1 2" key="1">
    <citation type="submission" date="2016-04" db="EMBL/GenBank/DDBJ databases">
        <title>Draft genome sequence of Aeribacillus pallidus 8m3 from petroleum reservoir.</title>
        <authorList>
            <person name="Poltaraus A.B."/>
            <person name="Nazina T.N."/>
            <person name="Tourova T.P."/>
            <person name="Malakho S.M."/>
            <person name="Korshunova A.V."/>
            <person name="Sokolova D.S."/>
        </authorList>
    </citation>
    <scope>NUCLEOTIDE SEQUENCE [LARGE SCALE GENOMIC DNA]</scope>
    <source>
        <strain evidence="1 2">8m3</strain>
    </source>
</reference>